<gene>
    <name evidence="4" type="ORF">HERILL_LOCUS5881</name>
</gene>
<evidence type="ECO:0000256" key="2">
    <source>
        <dbReference type="ARBA" id="ARBA00023002"/>
    </source>
</evidence>
<reference evidence="4 5" key="1">
    <citation type="submission" date="2020-11" db="EMBL/GenBank/DDBJ databases">
        <authorList>
            <person name="Wallbank WR R."/>
            <person name="Pardo Diaz C."/>
            <person name="Kozak K."/>
            <person name="Martin S."/>
            <person name="Jiggins C."/>
            <person name="Moest M."/>
            <person name="Warren A I."/>
            <person name="Generalovic N T."/>
            <person name="Byers J.R.P. K."/>
            <person name="Montejo-Kovacevich G."/>
            <person name="Yen C E."/>
        </authorList>
    </citation>
    <scope>NUCLEOTIDE SEQUENCE [LARGE SCALE GENOMIC DNA]</scope>
</reference>
<dbReference type="PANTHER" id="PTHR44229">
    <property type="entry name" value="15-HYDROXYPROSTAGLANDIN DEHYDROGENASE [NAD(+)]"/>
    <property type="match status" value="1"/>
</dbReference>
<dbReference type="AlphaFoldDB" id="A0A7R8UL60"/>
<dbReference type="PRINTS" id="PR01167">
    <property type="entry name" value="INSADHFAMILY"/>
</dbReference>
<evidence type="ECO:0000313" key="4">
    <source>
        <dbReference type="EMBL" id="CAD7082880.1"/>
    </source>
</evidence>
<evidence type="ECO:0008006" key="6">
    <source>
        <dbReference type="Google" id="ProtNLM"/>
    </source>
</evidence>
<protein>
    <recommendedName>
        <fullName evidence="6">Alcohol dehydrogenase</fullName>
    </recommendedName>
</protein>
<dbReference type="PANTHER" id="PTHR44229:SF8">
    <property type="entry name" value="ALCOHOL DEHYDROGENASE-RELATED"/>
    <property type="match status" value="1"/>
</dbReference>
<dbReference type="InterPro" id="IPR020904">
    <property type="entry name" value="Sc_DH/Rdtase_CS"/>
</dbReference>
<evidence type="ECO:0000256" key="1">
    <source>
        <dbReference type="ARBA" id="ARBA00006484"/>
    </source>
</evidence>
<evidence type="ECO:0000256" key="3">
    <source>
        <dbReference type="RuleBase" id="RU000363"/>
    </source>
</evidence>
<dbReference type="PRINTS" id="PR01169">
    <property type="entry name" value="CERATITISADH"/>
</dbReference>
<dbReference type="InterPro" id="IPR002347">
    <property type="entry name" value="SDR_fam"/>
</dbReference>
<dbReference type="OMA" id="VICEAHY"/>
<dbReference type="Gene3D" id="3.40.50.720">
    <property type="entry name" value="NAD(P)-binding Rossmann-like Domain"/>
    <property type="match status" value="1"/>
</dbReference>
<dbReference type="GO" id="GO:0004022">
    <property type="term" value="F:alcohol dehydrogenase (NAD+) activity"/>
    <property type="evidence" value="ECO:0007669"/>
    <property type="project" value="InterPro"/>
</dbReference>
<evidence type="ECO:0000313" key="5">
    <source>
        <dbReference type="Proteomes" id="UP000594454"/>
    </source>
</evidence>
<proteinExistence type="inferred from homology"/>
<dbReference type="InterPro" id="IPR036291">
    <property type="entry name" value="NAD(P)-bd_dom_sf"/>
</dbReference>
<name>A0A7R8UL60_HERIL</name>
<dbReference type="PROSITE" id="PS00061">
    <property type="entry name" value="ADH_SHORT"/>
    <property type="match status" value="1"/>
</dbReference>
<keyword evidence="2" id="KW-0560">Oxidoreductase</keyword>
<organism evidence="4 5">
    <name type="scientific">Hermetia illucens</name>
    <name type="common">Black soldier fly</name>
    <dbReference type="NCBI Taxonomy" id="343691"/>
    <lineage>
        <taxon>Eukaryota</taxon>
        <taxon>Metazoa</taxon>
        <taxon>Ecdysozoa</taxon>
        <taxon>Arthropoda</taxon>
        <taxon>Hexapoda</taxon>
        <taxon>Insecta</taxon>
        <taxon>Pterygota</taxon>
        <taxon>Neoptera</taxon>
        <taxon>Endopterygota</taxon>
        <taxon>Diptera</taxon>
        <taxon>Brachycera</taxon>
        <taxon>Stratiomyomorpha</taxon>
        <taxon>Stratiomyidae</taxon>
        <taxon>Hermetiinae</taxon>
        <taxon>Hermetia</taxon>
    </lineage>
</organism>
<accession>A0A7R8UL60</accession>
<dbReference type="Proteomes" id="UP000594454">
    <property type="component" value="Chromosome 2"/>
</dbReference>
<dbReference type="Pfam" id="PF00106">
    <property type="entry name" value="adh_short"/>
    <property type="match status" value="1"/>
</dbReference>
<sequence length="247" mass="26585">MNCAGKSALIAGGLGGIGLATCNSLLRKGVKNLRIFDIIENPQKLKGLTSTYPKANVKFCKVDATKKYEIDNGFKTVLSDFKSVDIFVTCVGVVDEMHIERCIEINLLSAIYLNYAALEYMSNSKGGNGGIVANIASVAGVAPFPACVVYAATKHGVLGLTRSLGTNTYFKKTGIKFITICPGYTTTPLLNQFNGSPINDIKKIRDSPQQSPEICGDLLVEAIEKDMNGSIWLIDEGKLKEVTPPKL</sequence>
<dbReference type="InterPro" id="IPR002426">
    <property type="entry name" value="ADH_Ceratitis-type"/>
</dbReference>
<dbReference type="EMBL" id="LR899010">
    <property type="protein sequence ID" value="CAD7082880.1"/>
    <property type="molecule type" value="Genomic_DNA"/>
</dbReference>
<dbReference type="InParanoid" id="A0A7R8UL60"/>
<dbReference type="GO" id="GO:0005737">
    <property type="term" value="C:cytoplasm"/>
    <property type="evidence" value="ECO:0007669"/>
    <property type="project" value="TreeGrafter"/>
</dbReference>
<comment type="similarity">
    <text evidence="1 3">Belongs to the short-chain dehydrogenases/reductases (SDR) family.</text>
</comment>
<dbReference type="OrthoDB" id="417891at2759"/>
<keyword evidence="5" id="KW-1185">Reference proteome</keyword>
<dbReference type="SUPFAM" id="SSF51735">
    <property type="entry name" value="NAD(P)-binding Rossmann-fold domains"/>
    <property type="match status" value="1"/>
</dbReference>
<dbReference type="PRINTS" id="PR00080">
    <property type="entry name" value="SDRFAMILY"/>
</dbReference>